<feature type="region of interest" description="Disordered" evidence="1">
    <location>
        <begin position="286"/>
        <end position="307"/>
    </location>
</feature>
<dbReference type="RefSeq" id="WP_267312068.1">
    <property type="nucleotide sequence ID" value="NZ_JABXXU010000010.1"/>
</dbReference>
<protein>
    <submittedName>
        <fullName evidence="3">Type IV secretory system conjugative DNA transfer family protein</fullName>
    </submittedName>
</protein>
<dbReference type="InterPro" id="IPR031618">
    <property type="entry name" value="T4SS_TraI"/>
</dbReference>
<organism evidence="3 4">
    <name type="scientific">Asaia spathodeae</name>
    <dbReference type="NCBI Taxonomy" id="657016"/>
    <lineage>
        <taxon>Bacteria</taxon>
        <taxon>Pseudomonadati</taxon>
        <taxon>Pseudomonadota</taxon>
        <taxon>Alphaproteobacteria</taxon>
        <taxon>Acetobacterales</taxon>
        <taxon>Acetobacteraceae</taxon>
        <taxon>Asaia</taxon>
    </lineage>
</organism>
<dbReference type="EMBL" id="JABXXV010000010">
    <property type="protein sequence ID" value="NVN48119.1"/>
    <property type="molecule type" value="Genomic_DNA"/>
</dbReference>
<feature type="signal peptide" evidence="2">
    <location>
        <begin position="1"/>
        <end position="20"/>
    </location>
</feature>
<name>A0ABX2P947_9PROT</name>
<evidence type="ECO:0000256" key="1">
    <source>
        <dbReference type="SAM" id="MobiDB-lite"/>
    </source>
</evidence>
<keyword evidence="4" id="KW-1185">Reference proteome</keyword>
<gene>
    <name evidence="3" type="ORF">HW542_15070</name>
</gene>
<evidence type="ECO:0000256" key="2">
    <source>
        <dbReference type="SAM" id="SignalP"/>
    </source>
</evidence>
<feature type="chain" id="PRO_5045382597" evidence="2">
    <location>
        <begin position="21"/>
        <end position="307"/>
    </location>
</feature>
<evidence type="ECO:0000313" key="4">
    <source>
        <dbReference type="Proteomes" id="UP001516351"/>
    </source>
</evidence>
<comment type="caution">
    <text evidence="3">The sequence shown here is derived from an EMBL/GenBank/DDBJ whole genome shotgun (WGS) entry which is preliminary data.</text>
</comment>
<reference evidence="3 4" key="1">
    <citation type="submission" date="2020-06" db="EMBL/GenBank/DDBJ databases">
        <title>Synonyms of Asaia species.</title>
        <authorList>
            <person name="Sombolestani A."/>
        </authorList>
    </citation>
    <scope>NUCLEOTIDE SEQUENCE [LARGE SCALE GENOMIC DNA]</scope>
    <source>
        <strain evidence="3 4">LMG 27047</strain>
    </source>
</reference>
<evidence type="ECO:0000313" key="3">
    <source>
        <dbReference type="EMBL" id="NVN48119.1"/>
    </source>
</evidence>
<dbReference type="PROSITE" id="PS51257">
    <property type="entry name" value="PROKAR_LIPOPROTEIN"/>
    <property type="match status" value="1"/>
</dbReference>
<dbReference type="Pfam" id="PF16932">
    <property type="entry name" value="T4SS_TraI"/>
    <property type="match status" value="1"/>
</dbReference>
<accession>A0ABX2P947</accession>
<proteinExistence type="predicted"/>
<dbReference type="Proteomes" id="UP001516351">
    <property type="component" value="Unassembled WGS sequence"/>
</dbReference>
<feature type="region of interest" description="Disordered" evidence="1">
    <location>
        <begin position="20"/>
        <end position="44"/>
    </location>
</feature>
<keyword evidence="2" id="KW-0732">Signal</keyword>
<sequence length="307" mass="33657">MRKSLCLVVLGFASCVSAQAQTNGPTDDQVPPVPSATQPRAASALDTPIEGARIAPEIPDVVHAPSLEEQMALRPGYEPGQKDTTARDNALKQAGWAYGARGGLAARSEALNEMLRRYAPTLDRVFDFRTVVLPIGNGGLLLRPPVVTEAQMAVAVDPSGQAARETGRIYEITRQGALVTAPPQWRTWLVRSVDVPSEPAETLRPRTRHEVEIWDDALARGRAAGERQAVEIFLDDLARLQRDLVGMARYRLLLQAGKVRPPELTSHYASTEGGHDLMRIGDTTRRIREQPGLDADRAHWKTEEDTP</sequence>